<proteinExistence type="predicted"/>
<dbReference type="GO" id="GO:0004803">
    <property type="term" value="F:transposase activity"/>
    <property type="evidence" value="ECO:0007669"/>
    <property type="project" value="InterPro"/>
</dbReference>
<sequence>MEVVTKKSHDKKDFFFRVIGFWNPAEKCYHWYITNLKAEAFLIYPLYRLRWQIELIFKACKSSLNANQIPSENTNIIESLLLASIAAHLSSHTLLNMGIEQLNEEEQLAISFQRVAKISAFIAKDFSAFLLDSSQDNLNNLIKKIEVFIRELFDPNYRKRETSLMRVYRLLLSPS</sequence>
<protein>
    <submittedName>
        <fullName evidence="2">Transposase DDE domain-containing protein</fullName>
    </submittedName>
</protein>
<dbReference type="AlphaFoldDB" id="A0A450TX00"/>
<accession>A0A450TX00</accession>
<dbReference type="SUPFAM" id="SSF53098">
    <property type="entry name" value="Ribonuclease H-like"/>
    <property type="match status" value="1"/>
</dbReference>
<evidence type="ECO:0000313" key="2">
    <source>
        <dbReference type="EMBL" id="VFJ73690.1"/>
    </source>
</evidence>
<name>A0A450TX00_9GAMM</name>
<dbReference type="InterPro" id="IPR002559">
    <property type="entry name" value="Transposase_11"/>
</dbReference>
<dbReference type="GO" id="GO:0003677">
    <property type="term" value="F:DNA binding"/>
    <property type="evidence" value="ECO:0007669"/>
    <property type="project" value="InterPro"/>
</dbReference>
<dbReference type="PANTHER" id="PTHR33258">
    <property type="entry name" value="TRANSPOSASE INSL FOR INSERTION SEQUENCE ELEMENT IS186A-RELATED"/>
    <property type="match status" value="1"/>
</dbReference>
<feature type="domain" description="Transposase IS4-like" evidence="1">
    <location>
        <begin position="25"/>
        <end position="88"/>
    </location>
</feature>
<evidence type="ECO:0000259" key="1">
    <source>
        <dbReference type="Pfam" id="PF01609"/>
    </source>
</evidence>
<dbReference type="EMBL" id="CAADFA010000748">
    <property type="protein sequence ID" value="VFJ73690.1"/>
    <property type="molecule type" value="Genomic_DNA"/>
</dbReference>
<gene>
    <name evidence="2" type="ORF">BECKFM1743C_GA0114222_107483</name>
</gene>
<reference evidence="2" key="1">
    <citation type="submission" date="2019-02" db="EMBL/GenBank/DDBJ databases">
        <authorList>
            <person name="Gruber-Vodicka R. H."/>
            <person name="Seah K. B. B."/>
        </authorList>
    </citation>
    <scope>NUCLEOTIDE SEQUENCE</scope>
    <source>
        <strain evidence="2">BECK_BZ165</strain>
    </source>
</reference>
<organism evidence="2">
    <name type="scientific">Candidatus Kentrum sp. FM</name>
    <dbReference type="NCBI Taxonomy" id="2126340"/>
    <lineage>
        <taxon>Bacteria</taxon>
        <taxon>Pseudomonadati</taxon>
        <taxon>Pseudomonadota</taxon>
        <taxon>Gammaproteobacteria</taxon>
        <taxon>Candidatus Kentrum</taxon>
    </lineage>
</organism>
<dbReference type="PANTHER" id="PTHR33258:SF1">
    <property type="entry name" value="TRANSPOSASE INSL FOR INSERTION SEQUENCE ELEMENT IS186A-RELATED"/>
    <property type="match status" value="1"/>
</dbReference>
<dbReference type="Pfam" id="PF01609">
    <property type="entry name" value="DDE_Tnp_1"/>
    <property type="match status" value="1"/>
</dbReference>
<dbReference type="InterPro" id="IPR012337">
    <property type="entry name" value="RNaseH-like_sf"/>
</dbReference>
<dbReference type="GO" id="GO:0006313">
    <property type="term" value="P:DNA transposition"/>
    <property type="evidence" value="ECO:0007669"/>
    <property type="project" value="InterPro"/>
</dbReference>